<keyword evidence="2" id="KW-1185">Reference proteome</keyword>
<evidence type="ECO:0000313" key="2">
    <source>
        <dbReference type="Proteomes" id="UP001060504"/>
    </source>
</evidence>
<protein>
    <submittedName>
        <fullName evidence="1">Uncharacterized protein</fullName>
    </submittedName>
</protein>
<gene>
    <name evidence="1" type="ORF">NGTWS1702_34560</name>
</gene>
<comment type="caution">
    <text evidence="1">The sequence shown here is derived from an EMBL/GenBank/DDBJ whole genome shotgun (WGS) entry which is preliminary data.</text>
</comment>
<dbReference type="EMBL" id="BPRH01003622">
    <property type="protein sequence ID" value="GJF10057.1"/>
    <property type="molecule type" value="Genomic_DNA"/>
</dbReference>
<organism evidence="1 2">
    <name type="scientific">Mycolicibacterium cyprinidarum</name>
    <dbReference type="NCBI Taxonomy" id="2860311"/>
    <lineage>
        <taxon>Bacteria</taxon>
        <taxon>Bacillati</taxon>
        <taxon>Actinomycetota</taxon>
        <taxon>Actinomycetes</taxon>
        <taxon>Mycobacteriales</taxon>
        <taxon>Mycobacteriaceae</taxon>
        <taxon>Mycolicibacterium</taxon>
    </lineage>
</organism>
<accession>A0ABQ4V4K3</accession>
<name>A0ABQ4V4K3_9MYCO</name>
<evidence type="ECO:0000313" key="1">
    <source>
        <dbReference type="EMBL" id="GJF10057.1"/>
    </source>
</evidence>
<proteinExistence type="predicted"/>
<sequence length="159" mass="17904">MTGDGAQAEYDQWWHENEQEPATVVIRCGCGGCRKVVGELKTDGAATLVMWHQRFGEVTVSTPPPSPPATLDPIRIRLHQRDSRQLRPTGDGRRVTRRHRAEPLIRPLDDLSTAVCPVHGLLPIPFPFQVIDDLRAFIADTQRGSKRTYVLFRDEPLDS</sequence>
<dbReference type="Proteomes" id="UP001060504">
    <property type="component" value="Unassembled WGS sequence"/>
</dbReference>
<reference evidence="1 2" key="1">
    <citation type="submission" date="2021-08" db="EMBL/GenBank/DDBJ databases">
        <title>Draft genome sequence of Mycolicibacterium sp. NGTWS1702 strain.</title>
        <authorList>
            <person name="Matsumoto M."/>
            <person name="Tang B.C.C."/>
            <person name="Machida Y."/>
            <person name="Matoyama H."/>
            <person name="Kishihara T."/>
            <person name="Sato S."/>
            <person name="Kondo I."/>
            <person name="Sano M."/>
            <person name="Kato G."/>
        </authorList>
    </citation>
    <scope>NUCLEOTIDE SEQUENCE [LARGE SCALE GENOMIC DNA]</scope>
    <source>
        <strain evidence="1 2">NGTWSNA01</strain>
    </source>
</reference>